<dbReference type="GO" id="GO:0035870">
    <property type="term" value="F:dITP diphosphatase activity"/>
    <property type="evidence" value="ECO:0007669"/>
    <property type="project" value="UniProtKB-UniRule"/>
</dbReference>
<accession>A0A6J4UUZ3</accession>
<evidence type="ECO:0000256" key="4">
    <source>
        <dbReference type="ARBA" id="ARBA00022741"/>
    </source>
</evidence>
<comment type="similarity">
    <text evidence="1 10 11">Belongs to the HAM1 NTPase family.</text>
</comment>
<dbReference type="GO" id="GO:0009146">
    <property type="term" value="P:purine nucleoside triphosphate catabolic process"/>
    <property type="evidence" value="ECO:0007669"/>
    <property type="project" value="UniProtKB-UniRule"/>
</dbReference>
<protein>
    <recommendedName>
        <fullName evidence="10">dITP/XTP pyrophosphatase</fullName>
        <ecNumber evidence="10">3.6.1.66</ecNumber>
    </recommendedName>
    <alternativeName>
        <fullName evidence="10">Non-canonical purine NTP pyrophosphatase</fullName>
    </alternativeName>
    <alternativeName>
        <fullName evidence="10">Non-standard purine NTP pyrophosphatase</fullName>
    </alternativeName>
    <alternativeName>
        <fullName evidence="10">Nucleoside-triphosphate diphosphatase</fullName>
    </alternativeName>
    <alternativeName>
        <fullName evidence="10">Nucleoside-triphosphate pyrophosphatase</fullName>
        <shortName evidence="10">NTPase</shortName>
    </alternativeName>
</protein>
<feature type="binding site" evidence="10">
    <location>
        <begin position="13"/>
        <end position="18"/>
    </location>
    <ligand>
        <name>substrate</name>
    </ligand>
</feature>
<dbReference type="GO" id="GO:0000166">
    <property type="term" value="F:nucleotide binding"/>
    <property type="evidence" value="ECO:0007669"/>
    <property type="project" value="UniProtKB-KW"/>
</dbReference>
<evidence type="ECO:0000256" key="1">
    <source>
        <dbReference type="ARBA" id="ARBA00008023"/>
    </source>
</evidence>
<proteinExistence type="inferred from homology"/>
<dbReference type="InterPro" id="IPR020922">
    <property type="entry name" value="dITP/XTP_pyrophosphatase"/>
</dbReference>
<dbReference type="InterPro" id="IPR002637">
    <property type="entry name" value="RdgB/HAM1"/>
</dbReference>
<keyword evidence="7 10" id="KW-0546">Nucleotide metabolism</keyword>
<gene>
    <name evidence="12" type="ORF">AVDCRST_MAG19-1475</name>
</gene>
<evidence type="ECO:0000256" key="9">
    <source>
        <dbReference type="ARBA" id="ARBA00052017"/>
    </source>
</evidence>
<feature type="binding site" evidence="10">
    <location>
        <begin position="183"/>
        <end position="184"/>
    </location>
    <ligand>
        <name>substrate</name>
    </ligand>
</feature>
<dbReference type="HAMAP" id="MF_01405">
    <property type="entry name" value="Non_canon_purine_NTPase"/>
    <property type="match status" value="1"/>
</dbReference>
<feature type="binding site" evidence="10">
    <location>
        <position position="73"/>
    </location>
    <ligand>
        <name>Mg(2+)</name>
        <dbReference type="ChEBI" id="CHEBI:18420"/>
    </ligand>
</feature>
<dbReference type="CDD" id="cd00515">
    <property type="entry name" value="HAM1"/>
    <property type="match status" value="1"/>
</dbReference>
<dbReference type="Gene3D" id="3.90.950.10">
    <property type="match status" value="1"/>
</dbReference>
<comment type="catalytic activity">
    <reaction evidence="9 10">
        <text>XTP + H2O = XMP + diphosphate + H(+)</text>
        <dbReference type="Rhea" id="RHEA:28610"/>
        <dbReference type="ChEBI" id="CHEBI:15377"/>
        <dbReference type="ChEBI" id="CHEBI:15378"/>
        <dbReference type="ChEBI" id="CHEBI:33019"/>
        <dbReference type="ChEBI" id="CHEBI:57464"/>
        <dbReference type="ChEBI" id="CHEBI:61314"/>
        <dbReference type="EC" id="3.6.1.66"/>
    </reaction>
</comment>
<keyword evidence="3 10" id="KW-0479">Metal-binding</keyword>
<feature type="binding site" evidence="10">
    <location>
        <position position="178"/>
    </location>
    <ligand>
        <name>substrate</name>
    </ligand>
</feature>
<feature type="binding site" evidence="10">
    <location>
        <begin position="156"/>
        <end position="159"/>
    </location>
    <ligand>
        <name>substrate</name>
    </ligand>
</feature>
<keyword evidence="6 10" id="KW-0460">Magnesium</keyword>
<comment type="catalytic activity">
    <reaction evidence="10">
        <text>ITP + H2O = IMP + diphosphate + H(+)</text>
        <dbReference type="Rhea" id="RHEA:29399"/>
        <dbReference type="ChEBI" id="CHEBI:15377"/>
        <dbReference type="ChEBI" id="CHEBI:15378"/>
        <dbReference type="ChEBI" id="CHEBI:33019"/>
        <dbReference type="ChEBI" id="CHEBI:58053"/>
        <dbReference type="ChEBI" id="CHEBI:61402"/>
        <dbReference type="EC" id="3.6.1.66"/>
    </reaction>
</comment>
<evidence type="ECO:0000256" key="10">
    <source>
        <dbReference type="HAMAP-Rule" id="MF_01405"/>
    </source>
</evidence>
<dbReference type="SUPFAM" id="SSF52972">
    <property type="entry name" value="ITPase-like"/>
    <property type="match status" value="1"/>
</dbReference>
<dbReference type="GO" id="GO:0046872">
    <property type="term" value="F:metal ion binding"/>
    <property type="evidence" value="ECO:0007669"/>
    <property type="project" value="UniProtKB-KW"/>
</dbReference>
<keyword evidence="4 10" id="KW-0547">Nucleotide-binding</keyword>
<evidence type="ECO:0000256" key="2">
    <source>
        <dbReference type="ARBA" id="ARBA00011738"/>
    </source>
</evidence>
<feature type="binding site" evidence="10">
    <location>
        <position position="74"/>
    </location>
    <ligand>
        <name>substrate</name>
    </ligand>
</feature>
<dbReference type="GO" id="GO:0036222">
    <property type="term" value="F:XTP diphosphatase activity"/>
    <property type="evidence" value="ECO:0007669"/>
    <property type="project" value="UniProtKB-UniRule"/>
</dbReference>
<feature type="active site" description="Proton acceptor" evidence="10">
    <location>
        <position position="73"/>
    </location>
</feature>
<dbReference type="Pfam" id="PF01725">
    <property type="entry name" value="Ham1p_like"/>
    <property type="match status" value="1"/>
</dbReference>
<evidence type="ECO:0000313" key="12">
    <source>
        <dbReference type="EMBL" id="CAA9558998.1"/>
    </source>
</evidence>
<keyword evidence="5 10" id="KW-0378">Hydrolase</keyword>
<evidence type="ECO:0000256" key="6">
    <source>
        <dbReference type="ARBA" id="ARBA00022842"/>
    </source>
</evidence>
<dbReference type="AlphaFoldDB" id="A0A6J4UUZ3"/>
<name>A0A6J4UUZ3_9BACT</name>
<evidence type="ECO:0000256" key="5">
    <source>
        <dbReference type="ARBA" id="ARBA00022801"/>
    </source>
</evidence>
<dbReference type="PANTHER" id="PTHR11067">
    <property type="entry name" value="INOSINE TRIPHOSPHATE PYROPHOSPHATASE/HAM1 PROTEIN"/>
    <property type="match status" value="1"/>
</dbReference>
<evidence type="ECO:0000256" key="3">
    <source>
        <dbReference type="ARBA" id="ARBA00022723"/>
    </source>
</evidence>
<dbReference type="EMBL" id="CADCWL010000067">
    <property type="protein sequence ID" value="CAA9558998.1"/>
    <property type="molecule type" value="Genomic_DNA"/>
</dbReference>
<sequence>MRMPTMATVLLATTNAGKRAEFQSLLPPDLQVVGLDAVGVTLPTETGTTFALNAAAKATHAAAESGLVTLADDSGLEVLALGGAPGVRSARYAGEHATDAANRAALLAALAGTGDEAREARFVCVVVIADGSGVLAQAEGLCEGRIARREQGRFGFGYDRLFLLPDGRTMAELPPVEKNRISHRAAAYRAIVPRLLDRLLVPSPPDETG</sequence>
<comment type="function">
    <text evidence="10">Pyrophosphatase that catalyzes the hydrolysis of nucleoside triphosphates to their monophosphate derivatives, with a high preference for the non-canonical purine nucleotides XTP (xanthosine triphosphate), dITP (deoxyinosine triphosphate) and ITP. Seems to function as a house-cleaning enzyme that removes non-canonical purine nucleotides from the nucleotide pool, thus preventing their incorporation into DNA/RNA and avoiding chromosomal lesions.</text>
</comment>
<dbReference type="GO" id="GO:0009117">
    <property type="term" value="P:nucleotide metabolic process"/>
    <property type="evidence" value="ECO:0007669"/>
    <property type="project" value="UniProtKB-KW"/>
</dbReference>
<dbReference type="GO" id="GO:0036220">
    <property type="term" value="F:ITP diphosphatase activity"/>
    <property type="evidence" value="ECO:0007669"/>
    <property type="project" value="UniProtKB-UniRule"/>
</dbReference>
<comment type="subunit">
    <text evidence="2 10">Homodimer.</text>
</comment>
<reference evidence="12" key="1">
    <citation type="submission" date="2020-02" db="EMBL/GenBank/DDBJ databases">
        <authorList>
            <person name="Meier V. D."/>
        </authorList>
    </citation>
    <scope>NUCLEOTIDE SEQUENCE</scope>
    <source>
        <strain evidence="12">AVDCRST_MAG19</strain>
    </source>
</reference>
<dbReference type="EC" id="3.6.1.66" evidence="10"/>
<dbReference type="InterPro" id="IPR029001">
    <property type="entry name" value="ITPase-like_fam"/>
</dbReference>
<dbReference type="FunFam" id="3.90.950.10:FF:000001">
    <property type="entry name" value="dITP/XTP pyrophosphatase"/>
    <property type="match status" value="1"/>
</dbReference>
<organism evidence="12">
    <name type="scientific">uncultured Thermomicrobiales bacterium</name>
    <dbReference type="NCBI Taxonomy" id="1645740"/>
    <lineage>
        <taxon>Bacteria</taxon>
        <taxon>Pseudomonadati</taxon>
        <taxon>Thermomicrobiota</taxon>
        <taxon>Thermomicrobia</taxon>
        <taxon>Thermomicrobiales</taxon>
        <taxon>environmental samples</taxon>
    </lineage>
</organism>
<dbReference type="GO" id="GO:0017111">
    <property type="term" value="F:ribonucleoside triphosphate phosphatase activity"/>
    <property type="evidence" value="ECO:0007669"/>
    <property type="project" value="InterPro"/>
</dbReference>
<evidence type="ECO:0000256" key="11">
    <source>
        <dbReference type="RuleBase" id="RU003781"/>
    </source>
</evidence>
<dbReference type="NCBIfam" id="TIGR00042">
    <property type="entry name" value="RdgB/HAM1 family non-canonical purine NTP pyrophosphatase"/>
    <property type="match status" value="1"/>
</dbReference>
<evidence type="ECO:0000256" key="8">
    <source>
        <dbReference type="ARBA" id="ARBA00051875"/>
    </source>
</evidence>
<comment type="catalytic activity">
    <reaction evidence="8 10">
        <text>dITP + H2O = dIMP + diphosphate + H(+)</text>
        <dbReference type="Rhea" id="RHEA:28342"/>
        <dbReference type="ChEBI" id="CHEBI:15377"/>
        <dbReference type="ChEBI" id="CHEBI:15378"/>
        <dbReference type="ChEBI" id="CHEBI:33019"/>
        <dbReference type="ChEBI" id="CHEBI:61194"/>
        <dbReference type="ChEBI" id="CHEBI:61382"/>
        <dbReference type="EC" id="3.6.1.66"/>
    </reaction>
</comment>
<evidence type="ECO:0000256" key="7">
    <source>
        <dbReference type="ARBA" id="ARBA00023080"/>
    </source>
</evidence>
<dbReference type="PANTHER" id="PTHR11067:SF9">
    <property type="entry name" value="INOSINE TRIPHOSPHATE PYROPHOSPHATASE"/>
    <property type="match status" value="1"/>
</dbReference>
<comment type="caution">
    <text evidence="10">Lacks conserved residue(s) required for the propagation of feature annotation.</text>
</comment>
<dbReference type="GO" id="GO:0005829">
    <property type="term" value="C:cytosol"/>
    <property type="evidence" value="ECO:0007669"/>
    <property type="project" value="TreeGrafter"/>
</dbReference>
<comment type="cofactor">
    <cofactor evidence="10">
        <name>Mg(2+)</name>
        <dbReference type="ChEBI" id="CHEBI:18420"/>
    </cofactor>
    <text evidence="10">Binds 1 Mg(2+) ion per subunit.</text>
</comment>